<dbReference type="RefSeq" id="WP_113029217.1">
    <property type="nucleotide sequence ID" value="NZ_QMFB01000001.1"/>
</dbReference>
<protein>
    <recommendedName>
        <fullName evidence="1">SGNH hydrolase-type esterase domain-containing protein</fullName>
    </recommendedName>
</protein>
<dbReference type="GO" id="GO:0004622">
    <property type="term" value="F:phosphatidylcholine lysophospholipase activity"/>
    <property type="evidence" value="ECO:0007669"/>
    <property type="project" value="TreeGrafter"/>
</dbReference>
<dbReference type="PANTHER" id="PTHR30383">
    <property type="entry name" value="THIOESTERASE 1/PROTEASE 1/LYSOPHOSPHOLIPASE L1"/>
    <property type="match status" value="1"/>
</dbReference>
<keyword evidence="3" id="KW-1185">Reference proteome</keyword>
<accession>A0A329MWA4</accession>
<dbReference type="Proteomes" id="UP000250369">
    <property type="component" value="Unassembled WGS sequence"/>
</dbReference>
<dbReference type="InterPro" id="IPR008265">
    <property type="entry name" value="Lipase_GDSL_AS"/>
</dbReference>
<dbReference type="GO" id="GO:0006629">
    <property type="term" value="P:lipid metabolic process"/>
    <property type="evidence" value="ECO:0007669"/>
    <property type="project" value="InterPro"/>
</dbReference>
<dbReference type="InterPro" id="IPR013830">
    <property type="entry name" value="SGNH_hydro"/>
</dbReference>
<sequence length="335" mass="37852">MSTGKTNGKKHLETLVLVKEEASRLRHTGIQAGAYVRSHAYSTDEDNKVYIENEDYIIDYEASTIRRTAHSRIPDWSNHPMYGITGFNHNDYPDYSNRLYTIYIDYEYTSEDEAPSVAGVPTQVNALQRLHRKLADKQPVRYVVFGDSISTGGEASRESLAYYSRFASALSEHYPESKIEVVNNSLGGEATTTARNRVEQDVIALQPDLVSIGYGMNDQCKMGPDIRNNVPPGTYEENIRDMVQRIQQQTDADIILVTPCLSNPLWVHSSGDLAIYSDILLRLARELGTCVADVHELWLQELQAGKSHESLLLNNVNHPNDYGHGIYFRAFRHLI</sequence>
<dbReference type="PROSITE" id="PS01098">
    <property type="entry name" value="LIPASE_GDSL_SER"/>
    <property type="match status" value="1"/>
</dbReference>
<comment type="caution">
    <text evidence="2">The sequence shown here is derived from an EMBL/GenBank/DDBJ whole genome shotgun (WGS) entry which is preliminary data.</text>
</comment>
<dbReference type="InterPro" id="IPR036514">
    <property type="entry name" value="SGNH_hydro_sf"/>
</dbReference>
<gene>
    <name evidence="2" type="ORF">DQG23_02620</name>
</gene>
<dbReference type="Pfam" id="PF13472">
    <property type="entry name" value="Lipase_GDSL_2"/>
    <property type="match status" value="1"/>
</dbReference>
<dbReference type="PANTHER" id="PTHR30383:SF5">
    <property type="entry name" value="SGNH HYDROLASE-TYPE ESTERASE DOMAIN-CONTAINING PROTEIN"/>
    <property type="match status" value="1"/>
</dbReference>
<proteinExistence type="predicted"/>
<evidence type="ECO:0000259" key="1">
    <source>
        <dbReference type="Pfam" id="PF13472"/>
    </source>
</evidence>
<dbReference type="Gene3D" id="3.40.50.1110">
    <property type="entry name" value="SGNH hydrolase"/>
    <property type="match status" value="1"/>
</dbReference>
<feature type="domain" description="SGNH hydrolase-type esterase" evidence="1">
    <location>
        <begin position="144"/>
        <end position="325"/>
    </location>
</feature>
<reference evidence="2 3" key="1">
    <citation type="journal article" date="2009" name="Int. J. Syst. Evol. Microbiol.">
        <title>Paenibacillus contaminans sp. nov., isolated from a contaminated laboratory plate.</title>
        <authorList>
            <person name="Chou J.H."/>
            <person name="Lee J.H."/>
            <person name="Lin M.C."/>
            <person name="Chang P.S."/>
            <person name="Arun A.B."/>
            <person name="Young C.C."/>
            <person name="Chen W.M."/>
        </authorList>
    </citation>
    <scope>NUCLEOTIDE SEQUENCE [LARGE SCALE GENOMIC DNA]</scope>
    <source>
        <strain evidence="2 3">CKOBP-6</strain>
    </source>
</reference>
<evidence type="ECO:0000313" key="3">
    <source>
        <dbReference type="Proteomes" id="UP000250369"/>
    </source>
</evidence>
<dbReference type="EMBL" id="QMFB01000001">
    <property type="protein sequence ID" value="RAV23106.1"/>
    <property type="molecule type" value="Genomic_DNA"/>
</dbReference>
<dbReference type="InterPro" id="IPR051532">
    <property type="entry name" value="Ester_Hydrolysis_Enzymes"/>
</dbReference>
<organism evidence="2 3">
    <name type="scientific">Paenibacillus contaminans</name>
    <dbReference type="NCBI Taxonomy" id="450362"/>
    <lineage>
        <taxon>Bacteria</taxon>
        <taxon>Bacillati</taxon>
        <taxon>Bacillota</taxon>
        <taxon>Bacilli</taxon>
        <taxon>Bacillales</taxon>
        <taxon>Paenibacillaceae</taxon>
        <taxon>Paenibacillus</taxon>
    </lineage>
</organism>
<dbReference type="SUPFAM" id="SSF52266">
    <property type="entry name" value="SGNH hydrolase"/>
    <property type="match status" value="1"/>
</dbReference>
<evidence type="ECO:0000313" key="2">
    <source>
        <dbReference type="EMBL" id="RAV23106.1"/>
    </source>
</evidence>
<dbReference type="OrthoDB" id="193632at2"/>
<name>A0A329MWA4_9BACL</name>
<dbReference type="AlphaFoldDB" id="A0A329MWA4"/>